<gene>
    <name evidence="1" type="ORF">PHPALM_3244</name>
</gene>
<dbReference type="AlphaFoldDB" id="A0A2P4YMX2"/>
<accession>A0A2P4YMX2</accession>
<evidence type="ECO:0000313" key="1">
    <source>
        <dbReference type="EMBL" id="POM79151.1"/>
    </source>
</evidence>
<protein>
    <submittedName>
        <fullName evidence="1">Uncharacterized protein</fullName>
    </submittedName>
</protein>
<dbReference type="OrthoDB" id="128162at2759"/>
<proteinExistence type="predicted"/>
<keyword evidence="2" id="KW-1185">Reference proteome</keyword>
<evidence type="ECO:0000313" key="2">
    <source>
        <dbReference type="Proteomes" id="UP000237271"/>
    </source>
</evidence>
<reference evidence="1 2" key="1">
    <citation type="journal article" date="2017" name="Genome Biol. Evol.">
        <title>Phytophthora megakarya and P. palmivora, closely related causal agents of cacao black pod rot, underwent increases in genome sizes and gene numbers by different mechanisms.</title>
        <authorList>
            <person name="Ali S.S."/>
            <person name="Shao J."/>
            <person name="Lary D.J."/>
            <person name="Kronmiller B."/>
            <person name="Shen D."/>
            <person name="Strem M.D."/>
            <person name="Amoako-Attah I."/>
            <person name="Akrofi A.Y."/>
            <person name="Begoude B.A."/>
            <person name="Ten Hoopen G.M."/>
            <person name="Coulibaly K."/>
            <person name="Kebe B.I."/>
            <person name="Melnick R.L."/>
            <person name="Guiltinan M.J."/>
            <person name="Tyler B.M."/>
            <person name="Meinhardt L.W."/>
            <person name="Bailey B.A."/>
        </authorList>
    </citation>
    <scope>NUCLEOTIDE SEQUENCE [LARGE SCALE GENOMIC DNA]</scope>
    <source>
        <strain evidence="2">sbr112.9</strain>
    </source>
</reference>
<dbReference type="EMBL" id="NCKW01001834">
    <property type="protein sequence ID" value="POM79151.1"/>
    <property type="molecule type" value="Genomic_DNA"/>
</dbReference>
<sequence>MLYSMWANYRRASYFSAGNTTTSRIELNWSLLKRLLGTTTSVDTMVASLLRHQVTVIDQVVVEIQRHGLRSRPPPTIPDFLRRISAHMSNYCLPIHTYSHVTMLHGHALVHSTHRNIYHVSILCLLLAKGMVLRNFLLLR</sequence>
<dbReference type="Proteomes" id="UP000237271">
    <property type="component" value="Unassembled WGS sequence"/>
</dbReference>
<comment type="caution">
    <text evidence="1">The sequence shown here is derived from an EMBL/GenBank/DDBJ whole genome shotgun (WGS) entry which is preliminary data.</text>
</comment>
<organism evidence="1 2">
    <name type="scientific">Phytophthora palmivora</name>
    <dbReference type="NCBI Taxonomy" id="4796"/>
    <lineage>
        <taxon>Eukaryota</taxon>
        <taxon>Sar</taxon>
        <taxon>Stramenopiles</taxon>
        <taxon>Oomycota</taxon>
        <taxon>Peronosporomycetes</taxon>
        <taxon>Peronosporales</taxon>
        <taxon>Peronosporaceae</taxon>
        <taxon>Phytophthora</taxon>
    </lineage>
</organism>
<name>A0A2P4YMX2_9STRA</name>